<gene>
    <name evidence="24" type="ORF">SAMN05216421_1802</name>
</gene>
<dbReference type="EMBL" id="LT629736">
    <property type="protein sequence ID" value="SDS59048.1"/>
    <property type="molecule type" value="Genomic_DNA"/>
</dbReference>
<dbReference type="Gene3D" id="1.10.760.10">
    <property type="entry name" value="Cytochrome c-like domain"/>
    <property type="match status" value="2"/>
</dbReference>
<accession>A0A1H1TFU7</accession>
<evidence type="ECO:0000256" key="14">
    <source>
        <dbReference type="ARBA" id="ARBA00022989"/>
    </source>
</evidence>
<dbReference type="GO" id="GO:0046872">
    <property type="term" value="F:metal ion binding"/>
    <property type="evidence" value="ECO:0007669"/>
    <property type="project" value="UniProtKB-KW"/>
</dbReference>
<evidence type="ECO:0000256" key="16">
    <source>
        <dbReference type="ARBA" id="ARBA00023004"/>
    </source>
</evidence>
<evidence type="ECO:0000256" key="12">
    <source>
        <dbReference type="ARBA" id="ARBA00022781"/>
    </source>
</evidence>
<evidence type="ECO:0000256" key="19">
    <source>
        <dbReference type="PIRNR" id="PIRNR000006"/>
    </source>
</evidence>
<dbReference type="InterPro" id="IPR050597">
    <property type="entry name" value="Cytochrome_c_Oxidase_Subunit"/>
</dbReference>
<feature type="binding site" description="covalent" evidence="21">
    <location>
        <position position="138"/>
    </location>
    <ligand>
        <name>heme c</name>
        <dbReference type="ChEBI" id="CHEBI:61717"/>
        <label>1</label>
    </ligand>
</feature>
<evidence type="ECO:0000256" key="8">
    <source>
        <dbReference type="ARBA" id="ARBA00022660"/>
    </source>
</evidence>
<keyword evidence="16 19" id="KW-0408">Iron</keyword>
<comment type="function">
    <text evidence="19">C-type cytochrome. Part of the cbb3-type cytochrome c oxidase complex.</text>
</comment>
<dbReference type="Pfam" id="PF13442">
    <property type="entry name" value="Cytochrome_CBB3"/>
    <property type="match status" value="2"/>
</dbReference>
<dbReference type="Gene3D" id="6.10.280.130">
    <property type="match status" value="1"/>
</dbReference>
<keyword evidence="7 19" id="KW-0349">Heme</keyword>
<evidence type="ECO:0000256" key="1">
    <source>
        <dbReference type="ARBA" id="ARBA00004533"/>
    </source>
</evidence>
<dbReference type="OrthoDB" id="9811281at2"/>
<dbReference type="NCBIfam" id="TIGR00782">
    <property type="entry name" value="ccoP"/>
    <property type="match status" value="1"/>
</dbReference>
<feature type="transmembrane region" description="Helical" evidence="22">
    <location>
        <begin position="7"/>
        <end position="25"/>
    </location>
</feature>
<dbReference type="GO" id="GO:0020037">
    <property type="term" value="F:heme binding"/>
    <property type="evidence" value="ECO:0007669"/>
    <property type="project" value="InterPro"/>
</dbReference>
<evidence type="ECO:0000256" key="2">
    <source>
        <dbReference type="ARBA" id="ARBA00004673"/>
    </source>
</evidence>
<dbReference type="InterPro" id="IPR032858">
    <property type="entry name" value="CcoP_N"/>
</dbReference>
<evidence type="ECO:0000256" key="22">
    <source>
        <dbReference type="SAM" id="Phobius"/>
    </source>
</evidence>
<evidence type="ECO:0000256" key="13">
    <source>
        <dbReference type="ARBA" id="ARBA00022982"/>
    </source>
</evidence>
<dbReference type="AlphaFoldDB" id="A0A1H1TFU7"/>
<feature type="binding site" description="covalent" evidence="21">
    <location>
        <position position="227"/>
    </location>
    <ligand>
        <name>heme c</name>
        <dbReference type="ChEBI" id="CHEBI:61717"/>
        <label>2</label>
    </ligand>
</feature>
<dbReference type="InterPro" id="IPR036909">
    <property type="entry name" value="Cyt_c-like_dom_sf"/>
</dbReference>
<protein>
    <recommendedName>
        <fullName evidence="19">Cbb3-type cytochrome c oxidase subunit</fullName>
    </recommendedName>
</protein>
<evidence type="ECO:0000313" key="24">
    <source>
        <dbReference type="EMBL" id="SDS59048.1"/>
    </source>
</evidence>
<organism evidence="24 25">
    <name type="scientific">Halopseudomonas xinjiangensis</name>
    <dbReference type="NCBI Taxonomy" id="487184"/>
    <lineage>
        <taxon>Bacteria</taxon>
        <taxon>Pseudomonadati</taxon>
        <taxon>Pseudomonadota</taxon>
        <taxon>Gammaproteobacteria</taxon>
        <taxon>Pseudomonadales</taxon>
        <taxon>Pseudomonadaceae</taxon>
        <taxon>Halopseudomonas</taxon>
    </lineage>
</organism>
<dbReference type="PANTHER" id="PTHR33751">
    <property type="entry name" value="CBB3-TYPE CYTOCHROME C OXIDASE SUBUNIT FIXP"/>
    <property type="match status" value="1"/>
</dbReference>
<keyword evidence="9 22" id="KW-0812">Transmembrane</keyword>
<dbReference type="InterPro" id="IPR009056">
    <property type="entry name" value="Cyt_c-like_dom"/>
</dbReference>
<keyword evidence="14 22" id="KW-1133">Transmembrane helix</keyword>
<dbReference type="GO" id="GO:0016491">
    <property type="term" value="F:oxidoreductase activity"/>
    <property type="evidence" value="ECO:0007669"/>
    <property type="project" value="UniProtKB-KW"/>
</dbReference>
<evidence type="ECO:0000256" key="17">
    <source>
        <dbReference type="ARBA" id="ARBA00023065"/>
    </source>
</evidence>
<feature type="binding site" description="covalent" evidence="21">
    <location>
        <position position="141"/>
    </location>
    <ligand>
        <name>heme c</name>
        <dbReference type="ChEBI" id="CHEBI:61717"/>
        <label>1</label>
    </ligand>
</feature>
<dbReference type="PANTHER" id="PTHR33751:SF1">
    <property type="entry name" value="CBB3-TYPE CYTOCHROME C OXIDASE SUBUNIT FIXP"/>
    <property type="match status" value="1"/>
</dbReference>
<proteinExistence type="inferred from homology"/>
<evidence type="ECO:0000256" key="10">
    <source>
        <dbReference type="ARBA" id="ARBA00022723"/>
    </source>
</evidence>
<evidence type="ECO:0000256" key="11">
    <source>
        <dbReference type="ARBA" id="ARBA00022737"/>
    </source>
</evidence>
<evidence type="ECO:0000256" key="3">
    <source>
        <dbReference type="ARBA" id="ARBA00006113"/>
    </source>
</evidence>
<dbReference type="SUPFAM" id="SSF46626">
    <property type="entry name" value="Cytochrome c"/>
    <property type="match status" value="2"/>
</dbReference>
<keyword evidence="11" id="KW-0677">Repeat</keyword>
<evidence type="ECO:0000256" key="18">
    <source>
        <dbReference type="ARBA" id="ARBA00023136"/>
    </source>
</evidence>
<dbReference type="GO" id="GO:0006119">
    <property type="term" value="P:oxidative phosphorylation"/>
    <property type="evidence" value="ECO:0007669"/>
    <property type="project" value="UniProtKB-UniPathway"/>
</dbReference>
<dbReference type="RefSeq" id="WP_093393464.1">
    <property type="nucleotide sequence ID" value="NZ_LT629736.1"/>
</dbReference>
<keyword evidence="13 19" id="KW-0249">Electron transport</keyword>
<evidence type="ECO:0000256" key="15">
    <source>
        <dbReference type="ARBA" id="ARBA00023002"/>
    </source>
</evidence>
<comment type="pathway">
    <text evidence="2 19">Energy metabolism; oxidative phosphorylation.</text>
</comment>
<dbReference type="PROSITE" id="PS51007">
    <property type="entry name" value="CYTC"/>
    <property type="match status" value="2"/>
</dbReference>
<keyword evidence="5 19" id="KW-1003">Cell membrane</keyword>
<evidence type="ECO:0000256" key="20">
    <source>
        <dbReference type="PIRSR" id="PIRSR000006-1"/>
    </source>
</evidence>
<keyword evidence="17 19" id="KW-0406">Ion transport</keyword>
<feature type="domain" description="Cytochrome c" evidence="23">
    <location>
        <begin position="125"/>
        <end position="204"/>
    </location>
</feature>
<feature type="binding site" description="axial binding residue" evidence="20">
    <location>
        <position position="181"/>
    </location>
    <ligand>
        <name>heme c</name>
        <dbReference type="ChEBI" id="CHEBI:61717"/>
        <label>2</label>
    </ligand>
    <ligandPart>
        <name>Fe</name>
        <dbReference type="ChEBI" id="CHEBI:18248"/>
    </ligandPart>
</feature>
<evidence type="ECO:0000259" key="23">
    <source>
        <dbReference type="PROSITE" id="PS51007"/>
    </source>
</evidence>
<evidence type="ECO:0000256" key="6">
    <source>
        <dbReference type="ARBA" id="ARBA00022519"/>
    </source>
</evidence>
<keyword evidence="4 19" id="KW-0813">Transport</keyword>
<dbReference type="UniPathway" id="UPA00705"/>
<feature type="binding site" description="axial binding residue" evidence="20">
    <location>
        <position position="142"/>
    </location>
    <ligand>
        <name>heme c</name>
        <dbReference type="ChEBI" id="CHEBI:61717"/>
        <label>1</label>
    </ligand>
    <ligandPart>
        <name>Fe</name>
        <dbReference type="ChEBI" id="CHEBI:18248"/>
    </ligandPart>
</feature>
<keyword evidence="8 19" id="KW-0679">Respiratory chain</keyword>
<dbReference type="InterPro" id="IPR004678">
    <property type="entry name" value="Cyt_c_oxidase_cbb3_su3"/>
</dbReference>
<name>A0A1H1TFU7_9GAMM</name>
<feature type="binding site" description="covalent" evidence="21">
    <location>
        <position position="224"/>
    </location>
    <ligand>
        <name>heme c</name>
        <dbReference type="ChEBI" id="CHEBI:61717"/>
        <label>2</label>
    </ligand>
</feature>
<dbReference type="Pfam" id="PF14715">
    <property type="entry name" value="FixP_N"/>
    <property type="match status" value="1"/>
</dbReference>
<keyword evidence="15 19" id="KW-0560">Oxidoreductase</keyword>
<evidence type="ECO:0000313" key="25">
    <source>
        <dbReference type="Proteomes" id="UP000243207"/>
    </source>
</evidence>
<feature type="binding site" description="axial binding residue" evidence="20">
    <location>
        <position position="269"/>
    </location>
    <ligand>
        <name>heme c</name>
        <dbReference type="ChEBI" id="CHEBI:61717"/>
        <label>1</label>
    </ligand>
    <ligandPart>
        <name>Fe</name>
        <dbReference type="ChEBI" id="CHEBI:18248"/>
    </ligandPart>
</feature>
<keyword evidence="12 19" id="KW-0375">Hydrogen ion transport</keyword>
<dbReference type="GO" id="GO:0005886">
    <property type="term" value="C:plasma membrane"/>
    <property type="evidence" value="ECO:0007669"/>
    <property type="project" value="UniProtKB-SubCell"/>
</dbReference>
<comment type="subcellular location">
    <subcellularLocation>
        <location evidence="1 19">Cell inner membrane</location>
    </subcellularLocation>
</comment>
<evidence type="ECO:0000256" key="4">
    <source>
        <dbReference type="ARBA" id="ARBA00022448"/>
    </source>
</evidence>
<dbReference type="PIRSF" id="PIRSF000006">
    <property type="entry name" value="Cbb3-Cox_fixP"/>
    <property type="match status" value="1"/>
</dbReference>
<feature type="domain" description="Cytochrome c" evidence="23">
    <location>
        <begin position="211"/>
        <end position="291"/>
    </location>
</feature>
<dbReference type="STRING" id="487184.SAMN05216421_1802"/>
<reference evidence="25" key="1">
    <citation type="submission" date="2016-10" db="EMBL/GenBank/DDBJ databases">
        <authorList>
            <person name="Varghese N."/>
            <person name="Submissions S."/>
        </authorList>
    </citation>
    <scope>NUCLEOTIDE SEQUENCE [LARGE SCALE GENOMIC DNA]</scope>
    <source>
        <strain evidence="25">NRRL B-51270</strain>
    </source>
</reference>
<keyword evidence="18 19" id="KW-0472">Membrane</keyword>
<comment type="similarity">
    <text evidence="3 19">Belongs to the CcoP / FixP family.</text>
</comment>
<evidence type="ECO:0000256" key="9">
    <source>
        <dbReference type="ARBA" id="ARBA00022692"/>
    </source>
</evidence>
<evidence type="ECO:0000256" key="21">
    <source>
        <dbReference type="PIRSR" id="PIRSR000006-2"/>
    </source>
</evidence>
<evidence type="ECO:0000256" key="7">
    <source>
        <dbReference type="ARBA" id="ARBA00022617"/>
    </source>
</evidence>
<feature type="binding site" description="axial binding residue" evidence="20">
    <location>
        <position position="228"/>
    </location>
    <ligand>
        <name>heme c</name>
        <dbReference type="ChEBI" id="CHEBI:61717"/>
        <label>2</label>
    </ligand>
    <ligandPart>
        <name>Fe</name>
        <dbReference type="ChEBI" id="CHEBI:18248"/>
    </ligandPart>
</feature>
<feature type="transmembrane region" description="Helical" evidence="22">
    <location>
        <begin position="57"/>
        <end position="76"/>
    </location>
</feature>
<keyword evidence="10 19" id="KW-0479">Metal-binding</keyword>
<dbReference type="GO" id="GO:1902600">
    <property type="term" value="P:proton transmembrane transport"/>
    <property type="evidence" value="ECO:0007669"/>
    <property type="project" value="UniProtKB-KW"/>
</dbReference>
<dbReference type="InterPro" id="IPR038414">
    <property type="entry name" value="CcoP_N_sf"/>
</dbReference>
<evidence type="ECO:0000256" key="5">
    <source>
        <dbReference type="ARBA" id="ARBA00022475"/>
    </source>
</evidence>
<dbReference type="Proteomes" id="UP000243207">
    <property type="component" value="Chromosome I"/>
</dbReference>
<comment type="subunit">
    <text evidence="19">Component of the cbb3-type cytochrome c oxidase.</text>
</comment>
<comment type="cofactor">
    <cofactor evidence="19 21">
        <name>heme c</name>
        <dbReference type="ChEBI" id="CHEBI:61717"/>
    </cofactor>
    <text evidence="19 21">Binds 2 heme C groups per subunit.</text>
</comment>
<keyword evidence="6 19" id="KW-0997">Cell inner membrane</keyword>
<keyword evidence="25" id="KW-1185">Reference proteome</keyword>
<dbReference type="GO" id="GO:0009055">
    <property type="term" value="F:electron transfer activity"/>
    <property type="evidence" value="ECO:0007669"/>
    <property type="project" value="InterPro"/>
</dbReference>
<sequence length="307" mass="34259">MTKFWGGYIILLTLVCLGLIVWLLFATRKGQRPDQTDETVGHSFDGIEEYDNPLPRWWFMLFLATLAFGAVYLILYPGLGQYRGLLGWTQIDQYELEVERMQEQFAPIFARYTSMPVEEVAKDPEAIRIGQRLFATNCSVCHGSDARGAFGFPNLADDDWLWGGTPERIKETITLGRQAAMPAWLAVVGDKGVRDVSGYVRSLSGRDSEKADLEAGKTIFQTNCVACHGPEGKGNNMLGAPDLTDEVWLYGSSMLQVQQTVRYGRNGNMPSQAHLGEDKIHMLASYVYSLSQEEGETVDVGAHRSEQ</sequence>